<reference evidence="8 9" key="1">
    <citation type="submission" date="2020-08" db="EMBL/GenBank/DDBJ databases">
        <title>Genomic Encyclopedia of Type Strains, Phase IV (KMG-IV): sequencing the most valuable type-strain genomes for metagenomic binning, comparative biology and taxonomic classification.</title>
        <authorList>
            <person name="Goeker M."/>
        </authorList>
    </citation>
    <scope>NUCLEOTIDE SEQUENCE [LARGE SCALE GENOMIC DNA]</scope>
    <source>
        <strain evidence="8 9">DSM 17976</strain>
    </source>
</reference>
<feature type="transmembrane region" description="Helical" evidence="7">
    <location>
        <begin position="61"/>
        <end position="79"/>
    </location>
</feature>
<dbReference type="Proteomes" id="UP000541352">
    <property type="component" value="Unassembled WGS sequence"/>
</dbReference>
<evidence type="ECO:0000256" key="5">
    <source>
        <dbReference type="ARBA" id="ARBA00022989"/>
    </source>
</evidence>
<evidence type="ECO:0000256" key="2">
    <source>
        <dbReference type="ARBA" id="ARBA00022676"/>
    </source>
</evidence>
<evidence type="ECO:0000256" key="4">
    <source>
        <dbReference type="ARBA" id="ARBA00022692"/>
    </source>
</evidence>
<dbReference type="PANTHER" id="PTHR43867:SF2">
    <property type="entry name" value="CELLULOSE SYNTHASE CATALYTIC SUBUNIT A [UDP-FORMING]"/>
    <property type="match status" value="1"/>
</dbReference>
<protein>
    <submittedName>
        <fullName evidence="8">Cellulose synthase/poly-beta-1,6-N-acetylglucosamine synthase-like glycosyltransferase</fullName>
    </submittedName>
</protein>
<evidence type="ECO:0000313" key="8">
    <source>
        <dbReference type="EMBL" id="MBB3837758.1"/>
    </source>
</evidence>
<keyword evidence="4 7" id="KW-0812">Transmembrane</keyword>
<dbReference type="SUPFAM" id="SSF53448">
    <property type="entry name" value="Nucleotide-diphospho-sugar transferases"/>
    <property type="match status" value="1"/>
</dbReference>
<evidence type="ECO:0000256" key="6">
    <source>
        <dbReference type="ARBA" id="ARBA00023136"/>
    </source>
</evidence>
<keyword evidence="2" id="KW-0328">Glycosyltransferase</keyword>
<dbReference type="Pfam" id="PF13641">
    <property type="entry name" value="Glyco_tranf_2_3"/>
    <property type="match status" value="1"/>
</dbReference>
<keyword evidence="3 8" id="KW-0808">Transferase</keyword>
<dbReference type="RefSeq" id="WP_183972554.1">
    <property type="nucleotide sequence ID" value="NZ_JACIBY010000003.1"/>
</dbReference>
<keyword evidence="5 7" id="KW-1133">Transmembrane helix</keyword>
<comment type="caution">
    <text evidence="8">The sequence shown here is derived from an EMBL/GenBank/DDBJ whole genome shotgun (WGS) entry which is preliminary data.</text>
</comment>
<organism evidence="8 9">
    <name type="scientific">Runella defluvii</name>
    <dbReference type="NCBI Taxonomy" id="370973"/>
    <lineage>
        <taxon>Bacteria</taxon>
        <taxon>Pseudomonadati</taxon>
        <taxon>Bacteroidota</taxon>
        <taxon>Cytophagia</taxon>
        <taxon>Cytophagales</taxon>
        <taxon>Spirosomataceae</taxon>
        <taxon>Runella</taxon>
    </lineage>
</organism>
<dbReference type="InterPro" id="IPR050321">
    <property type="entry name" value="Glycosyltr_2/OpgH_subfam"/>
</dbReference>
<feature type="transmembrane region" description="Helical" evidence="7">
    <location>
        <begin position="383"/>
        <end position="406"/>
    </location>
</feature>
<evidence type="ECO:0000313" key="9">
    <source>
        <dbReference type="Proteomes" id="UP000541352"/>
    </source>
</evidence>
<dbReference type="PANTHER" id="PTHR43867">
    <property type="entry name" value="CELLULOSE SYNTHASE CATALYTIC SUBUNIT A [UDP-FORMING]"/>
    <property type="match status" value="1"/>
</dbReference>
<accession>A0A7W5ZJ26</accession>
<proteinExistence type="predicted"/>
<evidence type="ECO:0000256" key="3">
    <source>
        <dbReference type="ARBA" id="ARBA00022679"/>
    </source>
</evidence>
<dbReference type="GO" id="GO:0016020">
    <property type="term" value="C:membrane"/>
    <property type="evidence" value="ECO:0007669"/>
    <property type="project" value="UniProtKB-SubCell"/>
</dbReference>
<keyword evidence="9" id="KW-1185">Reference proteome</keyword>
<dbReference type="GO" id="GO:0016757">
    <property type="term" value="F:glycosyltransferase activity"/>
    <property type="evidence" value="ECO:0007669"/>
    <property type="project" value="UniProtKB-KW"/>
</dbReference>
<dbReference type="Gene3D" id="3.90.550.10">
    <property type="entry name" value="Spore Coat Polysaccharide Biosynthesis Protein SpsA, Chain A"/>
    <property type="match status" value="1"/>
</dbReference>
<sequence length="476" mass="54517">MLQKLYFNSSLLMDSRAQFQLSLLGDKTALLKIGKRTRILLLSLVVVVIITGVFFSQTLGLFLFGLGFLNYILLLSFRVSNNFFRRTKKSITASMLVEEWPKFSILVPLKNEDEVIHATLQAIENLDYPSDQKEVLIVVEDTDVVTQRSLAQIDLPFSFRIIHIPELPPFTKGRALLYALSEATGTYITVYDAESRPEPSQLKVAATALLQAKKETCFQSKIRISNAGTNWLTRNFAGEYFEWYERHLSELSAQGLPFGLGGNSFFVSKKALEEAGAWDPFNVTEDADLSVRLSENGVKLQILDSVTTETCPDTPKGWINQRTRWNKGLFITQLVHLGRTFMSDSWRGEAWISFWLPMISAALVPFFNLYIPVYMTWGNLSLWNVYIMSVALWGLFSLNLVFTCAINYLTYRRMGIEVSPLRILKDWFLYLILHIASGVKAYAEYFISPLYWHKTEHLEDEKSSPIRSEKEIFTTY</sequence>
<comment type="subcellular location">
    <subcellularLocation>
        <location evidence="1">Membrane</location>
        <topology evidence="1">Multi-pass membrane protein</topology>
    </subcellularLocation>
</comment>
<gene>
    <name evidence="8" type="ORF">FHS57_001755</name>
</gene>
<feature type="transmembrane region" description="Helical" evidence="7">
    <location>
        <begin position="350"/>
        <end position="371"/>
    </location>
</feature>
<feature type="transmembrane region" description="Helical" evidence="7">
    <location>
        <begin position="39"/>
        <end position="55"/>
    </location>
</feature>
<evidence type="ECO:0000256" key="1">
    <source>
        <dbReference type="ARBA" id="ARBA00004141"/>
    </source>
</evidence>
<evidence type="ECO:0000256" key="7">
    <source>
        <dbReference type="SAM" id="Phobius"/>
    </source>
</evidence>
<dbReference type="InterPro" id="IPR029044">
    <property type="entry name" value="Nucleotide-diphossugar_trans"/>
</dbReference>
<feature type="transmembrane region" description="Helical" evidence="7">
    <location>
        <begin position="427"/>
        <end position="447"/>
    </location>
</feature>
<name>A0A7W5ZJ26_9BACT</name>
<dbReference type="EMBL" id="JACIBY010000003">
    <property type="protein sequence ID" value="MBB3837758.1"/>
    <property type="molecule type" value="Genomic_DNA"/>
</dbReference>
<keyword evidence="6 7" id="KW-0472">Membrane</keyword>
<dbReference type="AlphaFoldDB" id="A0A7W5ZJ26"/>